<name>A0AAV9E041_ACOCL</name>
<reference evidence="5" key="1">
    <citation type="journal article" date="2023" name="Nat. Commun.">
        <title>Diploid and tetraploid genomes of Acorus and the evolution of monocots.</title>
        <authorList>
            <person name="Ma L."/>
            <person name="Liu K.W."/>
            <person name="Li Z."/>
            <person name="Hsiao Y.Y."/>
            <person name="Qi Y."/>
            <person name="Fu T."/>
            <person name="Tang G.D."/>
            <person name="Zhang D."/>
            <person name="Sun W.H."/>
            <person name="Liu D.K."/>
            <person name="Li Y."/>
            <person name="Chen G.Z."/>
            <person name="Liu X.D."/>
            <person name="Liao X.Y."/>
            <person name="Jiang Y.T."/>
            <person name="Yu X."/>
            <person name="Hao Y."/>
            <person name="Huang J."/>
            <person name="Zhao X.W."/>
            <person name="Ke S."/>
            <person name="Chen Y.Y."/>
            <person name="Wu W.L."/>
            <person name="Hsu J.L."/>
            <person name="Lin Y.F."/>
            <person name="Huang M.D."/>
            <person name="Li C.Y."/>
            <person name="Huang L."/>
            <person name="Wang Z.W."/>
            <person name="Zhao X."/>
            <person name="Zhong W.Y."/>
            <person name="Peng D.H."/>
            <person name="Ahmad S."/>
            <person name="Lan S."/>
            <person name="Zhang J.S."/>
            <person name="Tsai W.C."/>
            <person name="Van de Peer Y."/>
            <person name="Liu Z.J."/>
        </authorList>
    </citation>
    <scope>NUCLEOTIDE SEQUENCE</scope>
    <source>
        <strain evidence="5">CP</strain>
    </source>
</reference>
<dbReference type="GO" id="GO:0005730">
    <property type="term" value="C:nucleolus"/>
    <property type="evidence" value="ECO:0007669"/>
    <property type="project" value="TreeGrafter"/>
</dbReference>
<dbReference type="Pfam" id="PF13339">
    <property type="entry name" value="AATF-Che1"/>
    <property type="match status" value="1"/>
</dbReference>
<evidence type="ECO:0000259" key="4">
    <source>
        <dbReference type="Pfam" id="PF13339"/>
    </source>
</evidence>
<dbReference type="Pfam" id="PF08164">
    <property type="entry name" value="TRAUB"/>
    <property type="match status" value="1"/>
</dbReference>
<dbReference type="PANTHER" id="PTHR15565">
    <property type="entry name" value="AATF PROTEIN APOPTOSIS ANTAGONIZING TRANSCRIPTION FACTOR"/>
    <property type="match status" value="1"/>
</dbReference>
<protein>
    <submittedName>
        <fullName evidence="5">Uncharacterized protein</fullName>
    </submittedName>
</protein>
<evidence type="ECO:0000313" key="5">
    <source>
        <dbReference type="EMBL" id="KAK1306936.1"/>
    </source>
</evidence>
<dbReference type="Proteomes" id="UP001180020">
    <property type="component" value="Unassembled WGS sequence"/>
</dbReference>
<evidence type="ECO:0000256" key="1">
    <source>
        <dbReference type="ARBA" id="ARBA00008966"/>
    </source>
</evidence>
<dbReference type="InterPro" id="IPR039223">
    <property type="entry name" value="AATF/Bfr2"/>
</dbReference>
<dbReference type="EMBL" id="JAUJYO010000010">
    <property type="protein sequence ID" value="KAK1306936.1"/>
    <property type="molecule type" value="Genomic_DNA"/>
</dbReference>
<evidence type="ECO:0000256" key="2">
    <source>
        <dbReference type="SAM" id="MobiDB-lite"/>
    </source>
</evidence>
<organism evidence="5 6">
    <name type="scientific">Acorus calamus</name>
    <name type="common">Sweet flag</name>
    <dbReference type="NCBI Taxonomy" id="4465"/>
    <lineage>
        <taxon>Eukaryota</taxon>
        <taxon>Viridiplantae</taxon>
        <taxon>Streptophyta</taxon>
        <taxon>Embryophyta</taxon>
        <taxon>Tracheophyta</taxon>
        <taxon>Spermatophyta</taxon>
        <taxon>Magnoliopsida</taxon>
        <taxon>Liliopsida</taxon>
        <taxon>Acoraceae</taxon>
        <taxon>Acorus</taxon>
    </lineage>
</organism>
<accession>A0AAV9E041</accession>
<dbReference type="AlphaFoldDB" id="A0AAV9E041"/>
<comment type="similarity">
    <text evidence="1">Belongs to the AATF family.</text>
</comment>
<keyword evidence="6" id="KW-1185">Reference proteome</keyword>
<reference evidence="5" key="2">
    <citation type="submission" date="2023-06" db="EMBL/GenBank/DDBJ databases">
        <authorList>
            <person name="Ma L."/>
            <person name="Liu K.-W."/>
            <person name="Li Z."/>
            <person name="Hsiao Y.-Y."/>
            <person name="Qi Y."/>
            <person name="Fu T."/>
            <person name="Tang G."/>
            <person name="Zhang D."/>
            <person name="Sun W.-H."/>
            <person name="Liu D.-K."/>
            <person name="Li Y."/>
            <person name="Chen G.-Z."/>
            <person name="Liu X.-D."/>
            <person name="Liao X.-Y."/>
            <person name="Jiang Y.-T."/>
            <person name="Yu X."/>
            <person name="Hao Y."/>
            <person name="Huang J."/>
            <person name="Zhao X.-W."/>
            <person name="Ke S."/>
            <person name="Chen Y.-Y."/>
            <person name="Wu W.-L."/>
            <person name="Hsu J.-L."/>
            <person name="Lin Y.-F."/>
            <person name="Huang M.-D."/>
            <person name="Li C.-Y."/>
            <person name="Huang L."/>
            <person name="Wang Z.-W."/>
            <person name="Zhao X."/>
            <person name="Zhong W.-Y."/>
            <person name="Peng D.-H."/>
            <person name="Ahmad S."/>
            <person name="Lan S."/>
            <person name="Zhang J.-S."/>
            <person name="Tsai W.-C."/>
            <person name="Van De Peer Y."/>
            <person name="Liu Z.-J."/>
        </authorList>
    </citation>
    <scope>NUCLEOTIDE SEQUENCE</scope>
    <source>
        <strain evidence="5">CP</strain>
        <tissue evidence="5">Leaves</tissue>
    </source>
</reference>
<feature type="domain" description="Apoptosis-antagonizing transcription factor C-terminal" evidence="3">
    <location>
        <begin position="294"/>
        <end position="368"/>
    </location>
</feature>
<dbReference type="InterPro" id="IPR012617">
    <property type="entry name" value="AATF_C"/>
</dbReference>
<evidence type="ECO:0000313" key="6">
    <source>
        <dbReference type="Proteomes" id="UP001180020"/>
    </source>
</evidence>
<comment type="caution">
    <text evidence="5">The sequence shown here is derived from an EMBL/GenBank/DDBJ whole genome shotgun (WGS) entry which is preliminary data.</text>
</comment>
<feature type="region of interest" description="Disordered" evidence="2">
    <location>
        <begin position="267"/>
        <end position="286"/>
    </location>
</feature>
<proteinExistence type="inferred from homology"/>
<evidence type="ECO:0000259" key="3">
    <source>
        <dbReference type="Pfam" id="PF08164"/>
    </source>
</evidence>
<dbReference type="PANTHER" id="PTHR15565:SF0">
    <property type="entry name" value="PROTEIN AATF"/>
    <property type="match status" value="1"/>
</dbReference>
<gene>
    <name evidence="5" type="ORF">QJS10_CPA10g00954</name>
</gene>
<sequence length="380" mass="43263">MGLASKRSKRDEESSGGEDDYVDDEGSEGDIDMAEEGEEGGSDSEPNNNANDAEMEEIEREYREIREEEEDIMKNLIQHKDGDVLKGQALKNQKALWDKTLEFRFLLQKPFSCSNKLPKEPLRSSFCESDDAVCQAYSDLITSSKQMLNSLLELEGALLEKNPFAADGNNKHAHNDLEAHNDAAEENDEEWSRMHDMHCRITPFRNSAIDKWRNRTQVNTGAAAFRGKLHAFNQSISDQVSNHMRDPSRMIKRMQLRRSSVGIIGEVSEEASTKKDEDATGDGDPELLDDSEFYQQLLKEFLESCDHTSSERAFYALKKLQPKKRKIVDRRASKSRKIRYNVHEKIVNFMAPLPMNLPPMAPKLFENVFGLKKQEAAAVL</sequence>
<feature type="domain" description="AATF leucine zipper-containing" evidence="4">
    <location>
        <begin position="83"/>
        <end position="215"/>
    </location>
</feature>
<dbReference type="InterPro" id="IPR025160">
    <property type="entry name" value="AATF"/>
</dbReference>
<feature type="compositionally biased region" description="Acidic residues" evidence="2">
    <location>
        <begin position="14"/>
        <end position="42"/>
    </location>
</feature>
<feature type="region of interest" description="Disordered" evidence="2">
    <location>
        <begin position="1"/>
        <end position="56"/>
    </location>
</feature>